<evidence type="ECO:0000256" key="3">
    <source>
        <dbReference type="ARBA" id="ARBA00023163"/>
    </source>
</evidence>
<protein>
    <submittedName>
        <fullName evidence="5">Transcriptional regulator</fullName>
    </submittedName>
</protein>
<evidence type="ECO:0000256" key="2">
    <source>
        <dbReference type="ARBA" id="ARBA00023125"/>
    </source>
</evidence>
<keyword evidence="2" id="KW-0238">DNA-binding</keyword>
<dbReference type="AlphaFoldDB" id="A0A2N3J2Z2"/>
<keyword evidence="3" id="KW-0804">Transcription</keyword>
<dbReference type="CDD" id="cd00093">
    <property type="entry name" value="HTH_XRE"/>
    <property type="match status" value="1"/>
</dbReference>
<dbReference type="Gene3D" id="1.10.260.40">
    <property type="entry name" value="lambda repressor-like DNA-binding domains"/>
    <property type="match status" value="1"/>
</dbReference>
<dbReference type="SUPFAM" id="SSF47413">
    <property type="entry name" value="lambda repressor-like DNA-binding domains"/>
    <property type="match status" value="1"/>
</dbReference>
<dbReference type="Pfam" id="PF00717">
    <property type="entry name" value="Peptidase_S24"/>
    <property type="match status" value="1"/>
</dbReference>
<dbReference type="PANTHER" id="PTHR40661">
    <property type="match status" value="1"/>
</dbReference>
<dbReference type="EMBL" id="LJZX01000028">
    <property type="protein sequence ID" value="PKQ80126.1"/>
    <property type="molecule type" value="Genomic_DNA"/>
</dbReference>
<organism evidence="5 6">
    <name type="scientific">Aeromonas sobria</name>
    <dbReference type="NCBI Taxonomy" id="646"/>
    <lineage>
        <taxon>Bacteria</taxon>
        <taxon>Pseudomonadati</taxon>
        <taxon>Pseudomonadota</taxon>
        <taxon>Gammaproteobacteria</taxon>
        <taxon>Aeromonadales</taxon>
        <taxon>Aeromonadaceae</taxon>
        <taxon>Aeromonas</taxon>
    </lineage>
</organism>
<dbReference type="Gene3D" id="2.10.109.10">
    <property type="entry name" value="Umud Fragment, subunit A"/>
    <property type="match status" value="1"/>
</dbReference>
<comment type="caution">
    <text evidence="5">The sequence shown here is derived from an EMBL/GenBank/DDBJ whole genome shotgun (WGS) entry which is preliminary data.</text>
</comment>
<proteinExistence type="predicted"/>
<accession>A0A2N3J2Z2</accession>
<dbReference type="InterPro" id="IPR036286">
    <property type="entry name" value="LexA/Signal_pep-like_sf"/>
</dbReference>
<dbReference type="PANTHER" id="PTHR40661:SF3">
    <property type="entry name" value="FELS-1 PROPHAGE TRANSCRIPTIONAL REGULATOR"/>
    <property type="match status" value="1"/>
</dbReference>
<evidence type="ECO:0000259" key="4">
    <source>
        <dbReference type="PROSITE" id="PS50943"/>
    </source>
</evidence>
<dbReference type="InterPro" id="IPR001387">
    <property type="entry name" value="Cro/C1-type_HTH"/>
</dbReference>
<name>A0A2N3J2Z2_AERSO</name>
<dbReference type="InterPro" id="IPR039418">
    <property type="entry name" value="LexA-like"/>
</dbReference>
<sequence length="238" mass="26344">MTTERTLKVDFDQSSFVDRLKKVIGNEPLRSFARRADMSDSGVKRYLNEGTVPPIDRALNLARAGGVTFDWLVFGIGDAANRPLVSQTNDAISDTQGSYLADEFTTIPAYQVFASAGHGATITDEPLAEPMAFRSDWLRREGFDPAKMAVIRAKGDSMEPTINDGDVILIRLKNGEAPRDGLYVLRLSDGLFVKRLQFDLGGVRIISDNPLYKSRDLSKEELAELDLVGRVVWAGKKF</sequence>
<dbReference type="Proteomes" id="UP000233526">
    <property type="component" value="Unassembled WGS sequence"/>
</dbReference>
<evidence type="ECO:0000256" key="1">
    <source>
        <dbReference type="ARBA" id="ARBA00023015"/>
    </source>
</evidence>
<dbReference type="CDD" id="cd06529">
    <property type="entry name" value="S24_LexA-like"/>
    <property type="match status" value="1"/>
</dbReference>
<evidence type="ECO:0000313" key="6">
    <source>
        <dbReference type="Proteomes" id="UP000233526"/>
    </source>
</evidence>
<gene>
    <name evidence="5" type="ORF">AOX56_12795</name>
</gene>
<evidence type="ECO:0000313" key="5">
    <source>
        <dbReference type="EMBL" id="PKQ80126.1"/>
    </source>
</evidence>
<dbReference type="InterPro" id="IPR015927">
    <property type="entry name" value="Peptidase_S24_S26A/B/C"/>
</dbReference>
<feature type="domain" description="HTH cro/C1-type" evidence="4">
    <location>
        <begin position="32"/>
        <end position="72"/>
    </location>
</feature>
<dbReference type="PROSITE" id="PS50943">
    <property type="entry name" value="HTH_CROC1"/>
    <property type="match status" value="1"/>
</dbReference>
<dbReference type="InterPro" id="IPR010982">
    <property type="entry name" value="Lambda_DNA-bd_dom_sf"/>
</dbReference>
<reference evidence="5 6" key="1">
    <citation type="journal article" date="2017" name="Front. Microbiol.">
        <title>Strong Genomic and Phenotypic Heterogeneity in the Aeromonas sobria Species Complex.</title>
        <authorList>
            <person name="Gauthier J."/>
            <person name="Vincent A.T."/>
            <person name="Charette S.J."/>
            <person name="Derome N."/>
        </authorList>
    </citation>
    <scope>NUCLEOTIDE SEQUENCE [LARGE SCALE GENOMIC DNA]</scope>
    <source>
        <strain evidence="5 6">JF2635</strain>
    </source>
</reference>
<dbReference type="GO" id="GO:0003677">
    <property type="term" value="F:DNA binding"/>
    <property type="evidence" value="ECO:0007669"/>
    <property type="project" value="UniProtKB-KW"/>
</dbReference>
<dbReference type="SUPFAM" id="SSF51306">
    <property type="entry name" value="LexA/Signal peptidase"/>
    <property type="match status" value="1"/>
</dbReference>
<keyword evidence="1" id="KW-0805">Transcription regulation</keyword>